<evidence type="ECO:0000313" key="1">
    <source>
        <dbReference type="EMBL" id="GAA0448972.1"/>
    </source>
</evidence>
<evidence type="ECO:0000313" key="4">
    <source>
        <dbReference type="Proteomes" id="UP001500962"/>
    </source>
</evidence>
<dbReference type="Proteomes" id="UP000830542">
    <property type="component" value="Plasmid unnamed1"/>
</dbReference>
<sequence>MSSSASSPNDGRTDREPAKRAFAEEFADATELFQESDDERAPKYAVLPTGQRANRMFAVGALLEAENLAKSGNDEYWQGRVVDPTGTFFVYAGQYQPEAMAALRSIGPPEYVAVVGKPRSYENDNGEVLTSLTPESITVVPEAARDQWVVETADHTMARLDEFAEGPGASPDADRAREAYGDGIEEYEVAAKEALAQVADIELADAE</sequence>
<geneLocation type="plasmid" evidence="2 3">
    <name>unnamed1</name>
</geneLocation>
<gene>
    <name evidence="1" type="ORF">GCM10008985_00380</name>
    <name evidence="2" type="ORF">MUK72_15130</name>
</gene>
<name>A0AAV3SAA6_HALDO</name>
<keyword evidence="3" id="KW-1185">Reference proteome</keyword>
<dbReference type="Proteomes" id="UP001500962">
    <property type="component" value="Unassembled WGS sequence"/>
</dbReference>
<dbReference type="KEGG" id="hdo:MUK72_15130"/>
<dbReference type="GeneID" id="71763208"/>
<dbReference type="EMBL" id="BAAADN010000001">
    <property type="protein sequence ID" value="GAA0448972.1"/>
    <property type="molecule type" value="Genomic_DNA"/>
</dbReference>
<evidence type="ECO:0000313" key="3">
    <source>
        <dbReference type="Proteomes" id="UP000830542"/>
    </source>
</evidence>
<reference evidence="1" key="3">
    <citation type="submission" date="2023-12" db="EMBL/GenBank/DDBJ databases">
        <authorList>
            <person name="Sun Q."/>
            <person name="Inoue M."/>
        </authorList>
    </citation>
    <scope>NUCLEOTIDE SEQUENCE</scope>
    <source>
        <strain evidence="1">JCM 12289</strain>
    </source>
</reference>
<dbReference type="RefSeq" id="WP_244705952.1">
    <property type="nucleotide sequence ID" value="NZ_BAAADN010000001.1"/>
</dbReference>
<dbReference type="EMBL" id="CP095006">
    <property type="protein sequence ID" value="UOO96852.1"/>
    <property type="molecule type" value="Genomic_DNA"/>
</dbReference>
<dbReference type="AlphaFoldDB" id="A0AAV3SAA6"/>
<keyword evidence="2" id="KW-0614">Plasmid</keyword>
<reference evidence="2" key="2">
    <citation type="submission" date="2022-04" db="EMBL/GenBank/DDBJ databases">
        <title>Sequencing and genomic assembly of Halococcus dombrowskii.</title>
        <authorList>
            <person name="Lim S.W."/>
            <person name="MacLea K.S."/>
        </authorList>
    </citation>
    <scope>NUCLEOTIDE SEQUENCE</scope>
    <source>
        <strain evidence="2">H4</strain>
        <plasmid evidence="2">unnamed1</plasmid>
    </source>
</reference>
<organism evidence="1 4">
    <name type="scientific">Halococcus dombrowskii</name>
    <dbReference type="NCBI Taxonomy" id="179637"/>
    <lineage>
        <taxon>Archaea</taxon>
        <taxon>Methanobacteriati</taxon>
        <taxon>Methanobacteriota</taxon>
        <taxon>Stenosarchaea group</taxon>
        <taxon>Halobacteria</taxon>
        <taxon>Halobacteriales</taxon>
        <taxon>Halococcaceae</taxon>
        <taxon>Halococcus</taxon>
    </lineage>
</organism>
<accession>A0AAV3SAA6</accession>
<protein>
    <submittedName>
        <fullName evidence="2">Nucleic acid-binding protein</fullName>
    </submittedName>
    <submittedName>
        <fullName evidence="1">RPA family protein</fullName>
    </submittedName>
</protein>
<reference evidence="1" key="1">
    <citation type="journal article" date="2014" name="Int. J. Syst. Evol. Microbiol.">
        <title>Complete genome sequence of Corynebacterium casei LMG S-19264T (=DSM 44701T), isolated from a smear-ripened cheese.</title>
        <authorList>
            <consortium name="US DOE Joint Genome Institute (JGI-PGF)"/>
            <person name="Walter F."/>
            <person name="Albersmeier A."/>
            <person name="Kalinowski J."/>
            <person name="Ruckert C."/>
        </authorList>
    </citation>
    <scope>NUCLEOTIDE SEQUENCE</scope>
    <source>
        <strain evidence="1">JCM 12289</strain>
    </source>
</reference>
<evidence type="ECO:0000313" key="2">
    <source>
        <dbReference type="EMBL" id="UOO96852.1"/>
    </source>
</evidence>
<proteinExistence type="predicted"/>